<dbReference type="Proteomes" id="UP000274504">
    <property type="component" value="Unassembled WGS sequence"/>
</dbReference>
<dbReference type="EC" id="2.3.2.27" evidence="5 16"/>
<dbReference type="InterPro" id="IPR039795">
    <property type="entry name" value="LTN1/Rkr1"/>
</dbReference>
<evidence type="ECO:0000256" key="11">
    <source>
        <dbReference type="ARBA" id="ARBA00022771"/>
    </source>
</evidence>
<dbReference type="CDD" id="cd16491">
    <property type="entry name" value="RING-CH-C4HC3_LTN1"/>
    <property type="match status" value="1"/>
</dbReference>
<reference evidence="19 20" key="2">
    <citation type="submission" date="2018-11" db="EMBL/GenBank/DDBJ databases">
        <authorList>
            <consortium name="Pathogen Informatics"/>
        </authorList>
    </citation>
    <scope>NUCLEOTIDE SEQUENCE [LARGE SCALE GENOMIC DNA]</scope>
</reference>
<protein>
    <recommendedName>
        <fullName evidence="6 16">E3 ubiquitin-protein ligase listerin</fullName>
        <ecNumber evidence="5 16">2.3.2.27</ecNumber>
    </recommendedName>
    <alternativeName>
        <fullName evidence="14 16">RING-type E3 ubiquitin transferase listerin</fullName>
    </alternativeName>
</protein>
<organism evidence="21">
    <name type="scientific">Hymenolepis diminuta</name>
    <name type="common">Rat tapeworm</name>
    <dbReference type="NCBI Taxonomy" id="6216"/>
    <lineage>
        <taxon>Eukaryota</taxon>
        <taxon>Metazoa</taxon>
        <taxon>Spiralia</taxon>
        <taxon>Lophotrochozoa</taxon>
        <taxon>Platyhelminthes</taxon>
        <taxon>Cestoda</taxon>
        <taxon>Eucestoda</taxon>
        <taxon>Cyclophyllidea</taxon>
        <taxon>Hymenolepididae</taxon>
        <taxon>Hymenolepis</taxon>
    </lineage>
</organism>
<dbReference type="GO" id="GO:0005829">
    <property type="term" value="C:cytosol"/>
    <property type="evidence" value="ECO:0007669"/>
    <property type="project" value="UniProtKB-SubCell"/>
</dbReference>
<evidence type="ECO:0000256" key="5">
    <source>
        <dbReference type="ARBA" id="ARBA00012483"/>
    </source>
</evidence>
<evidence type="ECO:0000256" key="3">
    <source>
        <dbReference type="ARBA" id="ARBA00004906"/>
    </source>
</evidence>
<evidence type="ECO:0000313" key="21">
    <source>
        <dbReference type="WBParaSite" id="HDID_0000251801-mRNA-1"/>
    </source>
</evidence>
<keyword evidence="7" id="KW-0963">Cytoplasm</keyword>
<dbReference type="GO" id="GO:0016567">
    <property type="term" value="P:protein ubiquitination"/>
    <property type="evidence" value="ECO:0007669"/>
    <property type="project" value="UniProtKB-UniPathway"/>
</dbReference>
<dbReference type="STRING" id="6216.A0A0R3SD04"/>
<comment type="subunit">
    <text evidence="16">Component of the ribosome quality control complex (RQC).</text>
</comment>
<comment type="pathway">
    <text evidence="3 16">Protein modification; protein ubiquitination.</text>
</comment>
<dbReference type="InterPro" id="IPR054476">
    <property type="entry name" value="Ltn1_N"/>
</dbReference>
<evidence type="ECO:0000256" key="2">
    <source>
        <dbReference type="ARBA" id="ARBA00004514"/>
    </source>
</evidence>
<dbReference type="SUPFAM" id="SSF48371">
    <property type="entry name" value="ARM repeat"/>
    <property type="match status" value="1"/>
</dbReference>
<dbReference type="UniPathway" id="UPA00143"/>
<accession>A0A0R3SD04</accession>
<comment type="catalytic activity">
    <reaction evidence="1 16">
        <text>S-ubiquitinyl-[E2 ubiquitin-conjugating enzyme]-L-cysteine + [acceptor protein]-L-lysine = [E2 ubiquitin-conjugating enzyme]-L-cysteine + N(6)-ubiquitinyl-[acceptor protein]-L-lysine.</text>
        <dbReference type="EC" id="2.3.2.27"/>
    </reaction>
</comment>
<reference evidence="21" key="1">
    <citation type="submission" date="2017-02" db="UniProtKB">
        <authorList>
            <consortium name="WormBaseParasite"/>
        </authorList>
    </citation>
    <scope>IDENTIFICATION</scope>
</reference>
<dbReference type="InterPro" id="IPR013083">
    <property type="entry name" value="Znf_RING/FYVE/PHD"/>
</dbReference>
<feature type="region of interest" description="Disordered" evidence="17">
    <location>
        <begin position="1"/>
        <end position="26"/>
    </location>
</feature>
<dbReference type="Pfam" id="PF23009">
    <property type="entry name" value="UBC_like"/>
    <property type="match status" value="1"/>
</dbReference>
<dbReference type="PANTHER" id="PTHR12389:SF0">
    <property type="entry name" value="E3 UBIQUITIN-PROTEIN LIGASE LISTERIN"/>
    <property type="match status" value="1"/>
</dbReference>
<dbReference type="PROSITE" id="PS50089">
    <property type="entry name" value="ZF_RING_2"/>
    <property type="match status" value="1"/>
</dbReference>
<dbReference type="Pfam" id="PF22958">
    <property type="entry name" value="Ltn1_1st"/>
    <property type="match status" value="1"/>
</dbReference>
<keyword evidence="12 16" id="KW-0833">Ubl conjugation pathway</keyword>
<evidence type="ECO:0000256" key="6">
    <source>
        <dbReference type="ARBA" id="ARBA00017157"/>
    </source>
</evidence>
<evidence type="ECO:0000256" key="13">
    <source>
        <dbReference type="ARBA" id="ARBA00022833"/>
    </source>
</evidence>
<dbReference type="GO" id="GO:0072344">
    <property type="term" value="P:rescue of stalled ribosome"/>
    <property type="evidence" value="ECO:0007669"/>
    <property type="project" value="UniProtKB-UniRule"/>
</dbReference>
<dbReference type="GO" id="GO:1990112">
    <property type="term" value="C:RQC complex"/>
    <property type="evidence" value="ECO:0007669"/>
    <property type="project" value="UniProtKB-UniRule"/>
</dbReference>
<keyword evidence="10" id="KW-0677">Repeat</keyword>
<evidence type="ECO:0000256" key="12">
    <source>
        <dbReference type="ARBA" id="ARBA00022786"/>
    </source>
</evidence>
<keyword evidence="9 16" id="KW-0479">Metal-binding</keyword>
<evidence type="ECO:0000256" key="1">
    <source>
        <dbReference type="ARBA" id="ARBA00000900"/>
    </source>
</evidence>
<dbReference type="PANTHER" id="PTHR12389">
    <property type="entry name" value="ZINC FINGER PROTEIN 294"/>
    <property type="match status" value="1"/>
</dbReference>
<keyword evidence="8 16" id="KW-0808">Transferase</keyword>
<evidence type="ECO:0000313" key="20">
    <source>
        <dbReference type="Proteomes" id="UP000274504"/>
    </source>
</evidence>
<dbReference type="InterPro" id="IPR016024">
    <property type="entry name" value="ARM-type_fold"/>
</dbReference>
<dbReference type="WBParaSite" id="HDID_0000251801-mRNA-1">
    <property type="protein sequence ID" value="HDID_0000251801-mRNA-1"/>
    <property type="gene ID" value="HDID_0000251801"/>
</dbReference>
<keyword evidence="13 16" id="KW-0862">Zinc</keyword>
<proteinExistence type="inferred from homology"/>
<dbReference type="InterPro" id="IPR054478">
    <property type="entry name" value="LTN1_UBC"/>
</dbReference>
<evidence type="ECO:0000259" key="18">
    <source>
        <dbReference type="PROSITE" id="PS50089"/>
    </source>
</evidence>
<evidence type="ECO:0000256" key="9">
    <source>
        <dbReference type="ARBA" id="ARBA00022723"/>
    </source>
</evidence>
<evidence type="ECO:0000256" key="14">
    <source>
        <dbReference type="ARBA" id="ARBA00032366"/>
    </source>
</evidence>
<dbReference type="GO" id="GO:1990116">
    <property type="term" value="P:ribosome-associated ubiquitin-dependent protein catabolic process"/>
    <property type="evidence" value="ECO:0007669"/>
    <property type="project" value="UniProtKB-UniRule"/>
</dbReference>
<evidence type="ECO:0000256" key="4">
    <source>
        <dbReference type="ARBA" id="ARBA00007997"/>
    </source>
</evidence>
<dbReference type="OrthoDB" id="6108at2759"/>
<dbReference type="GO" id="GO:0061630">
    <property type="term" value="F:ubiquitin protein ligase activity"/>
    <property type="evidence" value="ECO:0007669"/>
    <property type="project" value="UniProtKB-UniRule"/>
</dbReference>
<dbReference type="InterPro" id="IPR001841">
    <property type="entry name" value="Znf_RING"/>
</dbReference>
<evidence type="ECO:0000256" key="8">
    <source>
        <dbReference type="ARBA" id="ARBA00022679"/>
    </source>
</evidence>
<evidence type="ECO:0000313" key="19">
    <source>
        <dbReference type="EMBL" id="VDL19980.1"/>
    </source>
</evidence>
<evidence type="ECO:0000256" key="17">
    <source>
        <dbReference type="SAM" id="MobiDB-lite"/>
    </source>
</evidence>
<dbReference type="Gene3D" id="3.30.40.10">
    <property type="entry name" value="Zinc/RING finger domain, C3HC4 (zinc finger)"/>
    <property type="match status" value="1"/>
</dbReference>
<name>A0A0R3SD04_HYMDI</name>
<sequence>MAKGKCNPTQKVRTKGNVKPSSSDRASEFLQRNILSGSGSELLASLSSYDSSIPLGHTSTSQSAFSTLLPLDQDPVASTMDSDFLNALRRLEKRSAATKQKALDNLIDLLRAKSDDGHFIKSEDVISASVLPFWPRLFNSLACDEDRRIRELSQIAMHALAKRLGRKLSPSLKEIIITWTFATVDFYDNISRAALAGLSDTFPGDKMGELYRRFAKYLLDECDRKINYINTELPIHLKFKKNRKSDDQLPPDAHHHLSISAQFLSWVASFLPYLSKVPEDSDLLARFRDILQRIWSAITPALEKVKFTPLHSAYYNLISVMCLNMTEWITGSPELLNFVLAKCLQEKDACSESLAAFGICLSEFGEKVWTYVPWKELVGATLIPMIEQAQTKAQRTAVYANLLPLVSHLPLENISTEDADLMKRLLIASREGLLRSLNIPIDADLHDSEVISSLLDQGSSIDCLTGLFELSRYLLDRAALSSIEYLTEYLCDRVFLDFMSFVFTYSVSTSPGIKRWMYREQFSEGLFKQISCTLGHLIRDSRSQLQDVFFTLKESITELIKSTVLKSTEFPLQPISQFIWHLSEIGTQESWCQTWLNEMLIIIRPDSTDFPQRWLLTFILIGRIESPLNVENSLDLLISSIIPAFEDGDFIWTDSMSRGLAKCLLEPFSVKSWRSASLQTRLGFLAGPLRKLVFCTDYEKITPLLQFFANLLVKGIDVYTTELREFASFIFSDSFPYDQIRELIIDSLSKVVCDQERVSESIYETLSLIICLVISCDKLSLTGSSELVTQYVRLSLEELWIIKYSKDVPSHTGEQIVVYLKTLKELQAKLFSLRIWLDVLSKIKSSGCPKDSGAILSLLSQLDISADAGQEAWLSEVVSSVTQLTAEVETLSQELPIFVRTEVFPIRLLPQIAPIIVVLQLGFKLNLHSVLKPHSVPHKQLANALLTLHFWLSAGTLEPFILADISPNIIFMPTKEDEVPSVNNLLSYLDGMCSEVVDAVYTFEDFDISNGALRAALAKRLVGVHPQEWPLHIKEAATCSPPQTWMENQVTASSLETFMQLCEVCLPVGILRRCLPRSVVITHVQKLLSKENLSVSELTRLLELIASLSSVVFVGSSYALSLSPVALEDAARDPLVEIDEHIPSGDIFRAMVASMKILETFVLLRQPVRSLENAFPGLGLASLSIWLRKTKPRLTKHQWDSLLCLVASWVVQAVTRPVKPTAFPVRTFRLVAAIGALFVNSICTNSTISSALIKKETASATSVDELIKMSSEEWDETDFDFAEDYDCEDDGSVVPAEDLNQFNDDFADADNEELRFDDPNALRRLPPPAYVQRDWQEYFSHEIFRSLICLSTEMCLYEDGCEKVPVSKDTPPQLTSLCAAMATCSVDTFLTVLQQQSDIVVAYLFDNRVSSTNLHSPMVKYNLFSMECFMSPLMRNALDLTLRFITTSPYQSGQLLGHILLTRLVASRSLQPIRRMSDVLIPHLPPTWVNALTTQLTDELEGILGDPGTAVSQWGRGMFSVEELLGDDIMDGHQRLLSYLLVWDGIVSLLSAASQQSRAGFQAALLTDDDWIEYVCRMILTLGLLLPKQAEIQGLLNTPCRLEPDVRLLLTSSARAALNNNIANTREVDFVFAPLDGLVHLPGHRLPDDLRHLAVRLLRRLLSESPALIRSLYAEMQRGVKVGKNFTAGQARQLSNRLEQVVRSHFSYRLIIDEVESLEMIITLPENFPLSPVHVETGSRTGTVMSNWRTYIVLLSVFINNQNGSILEAIGLWLRNLKKKFEGVEECPICYSVIYDRDFSFPKMQCRVCKKKFHSNCMYRYFQTSHNPTCPLCRSLFYNTRS</sequence>
<feature type="domain" description="RING-type" evidence="18">
    <location>
        <begin position="1787"/>
        <end position="1834"/>
    </location>
</feature>
<dbReference type="SUPFAM" id="SSF57850">
    <property type="entry name" value="RING/U-box"/>
    <property type="match status" value="1"/>
</dbReference>
<comment type="similarity">
    <text evidence="4 16">Belongs to the LTN1 family.</text>
</comment>
<evidence type="ECO:0000256" key="7">
    <source>
        <dbReference type="ARBA" id="ARBA00022490"/>
    </source>
</evidence>
<dbReference type="GO" id="GO:0008270">
    <property type="term" value="F:zinc ion binding"/>
    <property type="evidence" value="ECO:0007669"/>
    <property type="project" value="UniProtKB-KW"/>
</dbReference>
<evidence type="ECO:0000256" key="16">
    <source>
        <dbReference type="RuleBase" id="RU367090"/>
    </source>
</evidence>
<comment type="subcellular location">
    <subcellularLocation>
        <location evidence="2">Cytoplasm</location>
        <location evidence="2">Cytosol</location>
    </subcellularLocation>
</comment>
<keyword evidence="11 15" id="KW-0863">Zinc-finger</keyword>
<dbReference type="EMBL" id="UYSG01000629">
    <property type="protein sequence ID" value="VDL19980.1"/>
    <property type="molecule type" value="Genomic_DNA"/>
</dbReference>
<evidence type="ECO:0000256" key="10">
    <source>
        <dbReference type="ARBA" id="ARBA00022737"/>
    </source>
</evidence>
<dbReference type="InterPro" id="IPR039804">
    <property type="entry name" value="RING-CH-C4HC3_LTN1"/>
</dbReference>
<evidence type="ECO:0000256" key="15">
    <source>
        <dbReference type="PROSITE-ProRule" id="PRU00175"/>
    </source>
</evidence>
<gene>
    <name evidence="19" type="ORF">HDID_LOCUS2519</name>
</gene>
<dbReference type="FunFam" id="3.30.40.10:FF:000038">
    <property type="entry name" value="E3 ubiquitin-protein ligase listerin"/>
    <property type="match status" value="1"/>
</dbReference>
<dbReference type="GO" id="GO:0043023">
    <property type="term" value="F:ribosomal large subunit binding"/>
    <property type="evidence" value="ECO:0007669"/>
    <property type="project" value="TreeGrafter"/>
</dbReference>
<comment type="function">
    <text evidence="16">E3 ubiquitin-protein ligase. Component of the ribosome quality control complex (RQC), a ribosome-associated complex that mediates ubiquitination and extraction of incompletely synthesized nascent chains for proteasomal degradation.</text>
</comment>